<feature type="domain" description="Peptidase S1" evidence="2">
    <location>
        <begin position="202"/>
        <end position="378"/>
    </location>
</feature>
<dbReference type="eggNOG" id="COG3591">
    <property type="taxonomic scope" value="Bacteria"/>
</dbReference>
<dbReference type="InterPro" id="IPR009003">
    <property type="entry name" value="Peptidase_S1_PA"/>
</dbReference>
<dbReference type="GO" id="GO:0006508">
    <property type="term" value="P:proteolysis"/>
    <property type="evidence" value="ECO:0007669"/>
    <property type="project" value="InterPro"/>
</dbReference>
<dbReference type="Gene3D" id="2.40.10.10">
    <property type="entry name" value="Trypsin-like serine proteases"/>
    <property type="match status" value="2"/>
</dbReference>
<dbReference type="STRING" id="754477.Q7C_2607"/>
<dbReference type="PROSITE" id="PS51257">
    <property type="entry name" value="PROKAR_LIPOPROTEIN"/>
    <property type="match status" value="1"/>
</dbReference>
<accession>I1YLD5</accession>
<dbReference type="Pfam" id="PF00089">
    <property type="entry name" value="Trypsin"/>
    <property type="match status" value="1"/>
</dbReference>
<name>I1YLD5_METFJ</name>
<evidence type="ECO:0000256" key="1">
    <source>
        <dbReference type="ARBA" id="ARBA00022729"/>
    </source>
</evidence>
<dbReference type="SUPFAM" id="SSF50494">
    <property type="entry name" value="Trypsin-like serine proteases"/>
    <property type="match status" value="1"/>
</dbReference>
<keyword evidence="1" id="KW-0732">Signal</keyword>
<keyword evidence="4" id="KW-1185">Reference proteome</keyword>
<dbReference type="GO" id="GO:0004252">
    <property type="term" value="F:serine-type endopeptidase activity"/>
    <property type="evidence" value="ECO:0007669"/>
    <property type="project" value="InterPro"/>
</dbReference>
<gene>
    <name evidence="3" type="ordered locus">Q7C_2607</name>
</gene>
<dbReference type="KEGG" id="mec:Q7C_2607"/>
<reference evidence="3 4" key="1">
    <citation type="journal article" date="2012" name="J. Bacteriol.">
        <title>Complete genome sequences of Methylophaga sp. strain JAM1 and Methylophaga sp. strain JAM7.</title>
        <authorList>
            <person name="Villeneuve C."/>
            <person name="Martineau C."/>
            <person name="Mauffrey F."/>
            <person name="Villemur R."/>
        </authorList>
    </citation>
    <scope>NUCLEOTIDE SEQUENCE [LARGE SCALE GENOMIC DNA]</scope>
    <source>
        <strain evidence="3 4">JAM7</strain>
    </source>
</reference>
<evidence type="ECO:0000259" key="2">
    <source>
        <dbReference type="Pfam" id="PF00089"/>
    </source>
</evidence>
<dbReference type="InterPro" id="IPR043504">
    <property type="entry name" value="Peptidase_S1_PA_chymotrypsin"/>
</dbReference>
<dbReference type="PATRIC" id="fig|754477.3.peg.2562"/>
<dbReference type="Proteomes" id="UP000009145">
    <property type="component" value="Chromosome"/>
</dbReference>
<evidence type="ECO:0000313" key="4">
    <source>
        <dbReference type="Proteomes" id="UP000009145"/>
    </source>
</evidence>
<dbReference type="InterPro" id="IPR050966">
    <property type="entry name" value="Glutamyl_endopeptidase"/>
</dbReference>
<dbReference type="InterPro" id="IPR001254">
    <property type="entry name" value="Trypsin_dom"/>
</dbReference>
<dbReference type="HOGENOM" id="CLU_648611_0_0_6"/>
<organism evidence="3 4">
    <name type="scientific">Methylophaga frappieri (strain ATCC BAA-2434 / DSM 25690 / JAM7)</name>
    <dbReference type="NCBI Taxonomy" id="754477"/>
    <lineage>
        <taxon>Bacteria</taxon>
        <taxon>Pseudomonadati</taxon>
        <taxon>Pseudomonadota</taxon>
        <taxon>Gammaproteobacteria</taxon>
        <taxon>Thiotrichales</taxon>
        <taxon>Piscirickettsiaceae</taxon>
        <taxon>Methylophaga</taxon>
    </lineage>
</organism>
<dbReference type="PANTHER" id="PTHR15462:SF8">
    <property type="entry name" value="SERINE PROTEASE"/>
    <property type="match status" value="1"/>
</dbReference>
<proteinExistence type="predicted"/>
<dbReference type="EMBL" id="CP003380">
    <property type="protein sequence ID" value="AFJ03728.1"/>
    <property type="molecule type" value="Genomic_DNA"/>
</dbReference>
<dbReference type="PANTHER" id="PTHR15462">
    <property type="entry name" value="SERINE PROTEASE"/>
    <property type="match status" value="1"/>
</dbReference>
<dbReference type="AlphaFoldDB" id="I1YLD5"/>
<evidence type="ECO:0000313" key="3">
    <source>
        <dbReference type="EMBL" id="AFJ03728.1"/>
    </source>
</evidence>
<protein>
    <submittedName>
        <fullName evidence="3">V8-like Glu-specific endopeptidase</fullName>
    </submittedName>
</protein>
<sequence length="423" mass="46792" precursor="true">MKSRIIPILLVLLASACTKELRVLEVDQHEVIKSTLEAKFDGIDTALIERDYDTVDQLIASARNSLPSGENYYTGSYYVDSMKIDLFSAWSLLLQGYPIKAREMYLNAFNQFQEDEAEMVRLNKSTGEYNTQVMGALLQLQAATSSGSSILNSVYFELGNKLIDTSIEGLKNINSPELMGQKRPEHDGVRLVVVPTTNALFHVAKFKNQSGWCTASLVGYRLALTNKHCVENEQGNDVWQEGVLLFDSLRHPDSVNIKEVVRSKGDYTKETKHDWAILVLDRHPYGRGYLDVMPETSQLDSGTKIAIGGYSGDLNQGQLMSLDWGCELRKGQGIMGQHDYTCVTWGGSSGSPILLMSSIPQNPTVIGVNAAGYRVQSGAGYSRTPLDDGSKALGASSSMFYDALVRLRKLTEPEHLTELRPSE</sequence>